<dbReference type="Proteomes" id="UP000198867">
    <property type="component" value="Unassembled WGS sequence"/>
</dbReference>
<sequence>MSTGLVLLLVIGIPLVVLALIIGGSIGAVNAFRGTPVTDSVDADAASMLLVNATNASIHLSASDDDDEIHATMNGSYAGRKPSLDVTTAGGQTEIRGGCPGGWFLINRCQVRIEVSVPSDLDVTVGGQNGAIRADGLTGDLDLSTTNGSVEVDESSGVLSLHSTNGKIELQDSASTDVVAETTNGAVLLSFSDAPDEVTANSTNGGIRIVVPDDGTEYFIEAETTNGGVDTEDVPGDRRADRTITAGTTNGGITIETSHRR</sequence>
<accession>A0A1I5C386</accession>
<protein>
    <submittedName>
        <fullName evidence="3">Putative adhesin</fullName>
    </submittedName>
</protein>
<evidence type="ECO:0000259" key="2">
    <source>
        <dbReference type="Pfam" id="PF13349"/>
    </source>
</evidence>
<feature type="compositionally biased region" description="Low complexity" evidence="1">
    <location>
        <begin position="243"/>
        <end position="261"/>
    </location>
</feature>
<dbReference type="STRING" id="995034.SAMN05216219_2186"/>
<feature type="region of interest" description="Disordered" evidence="1">
    <location>
        <begin position="227"/>
        <end position="261"/>
    </location>
</feature>
<dbReference type="AlphaFoldDB" id="A0A1I5C386"/>
<reference evidence="4" key="1">
    <citation type="submission" date="2016-10" db="EMBL/GenBank/DDBJ databases">
        <authorList>
            <person name="Varghese N."/>
            <person name="Submissions S."/>
        </authorList>
    </citation>
    <scope>NUCLEOTIDE SEQUENCE [LARGE SCALE GENOMIC DNA]</scope>
    <source>
        <strain evidence="4">CGMCC 1.11101</strain>
    </source>
</reference>
<evidence type="ECO:0000313" key="3">
    <source>
        <dbReference type="EMBL" id="SFN81540.1"/>
    </source>
</evidence>
<feature type="domain" description="DUF4097" evidence="2">
    <location>
        <begin position="138"/>
        <end position="255"/>
    </location>
</feature>
<dbReference type="InterPro" id="IPR025164">
    <property type="entry name" value="Toastrack_DUF4097"/>
</dbReference>
<keyword evidence="4" id="KW-1185">Reference proteome</keyword>
<organism evidence="3 4">
    <name type="scientific">Mycetocola miduiensis</name>
    <dbReference type="NCBI Taxonomy" id="995034"/>
    <lineage>
        <taxon>Bacteria</taxon>
        <taxon>Bacillati</taxon>
        <taxon>Actinomycetota</taxon>
        <taxon>Actinomycetes</taxon>
        <taxon>Micrococcales</taxon>
        <taxon>Microbacteriaceae</taxon>
        <taxon>Mycetocola</taxon>
    </lineage>
</organism>
<evidence type="ECO:0000313" key="4">
    <source>
        <dbReference type="Proteomes" id="UP000198867"/>
    </source>
</evidence>
<gene>
    <name evidence="3" type="ORF">SAMN05216219_2186</name>
</gene>
<dbReference type="Pfam" id="PF13349">
    <property type="entry name" value="DUF4097"/>
    <property type="match status" value="1"/>
</dbReference>
<dbReference type="EMBL" id="FOVM01000006">
    <property type="protein sequence ID" value="SFN81540.1"/>
    <property type="molecule type" value="Genomic_DNA"/>
</dbReference>
<proteinExistence type="predicted"/>
<name>A0A1I5C386_9MICO</name>
<evidence type="ECO:0000256" key="1">
    <source>
        <dbReference type="SAM" id="MobiDB-lite"/>
    </source>
</evidence>